<dbReference type="PANTHER" id="PTHR47634">
    <property type="entry name" value="PROTEIN KINASE DOMAIN-CONTAINING PROTEIN-RELATED"/>
    <property type="match status" value="1"/>
</dbReference>
<dbReference type="FunFam" id="3.30.200.20:FF:000163">
    <property type="entry name" value="SRSF protein kinase 2 isoform X1"/>
    <property type="match status" value="1"/>
</dbReference>
<reference evidence="13" key="1">
    <citation type="submission" date="2020-11" db="EMBL/GenBank/DDBJ databases">
        <authorList>
            <person name="Tran Van P."/>
        </authorList>
    </citation>
    <scope>NUCLEOTIDE SEQUENCE</scope>
</reference>
<evidence type="ECO:0000313" key="14">
    <source>
        <dbReference type="Proteomes" id="UP000759131"/>
    </source>
</evidence>
<evidence type="ECO:0000256" key="11">
    <source>
        <dbReference type="SAM" id="MobiDB-lite"/>
    </source>
</evidence>
<dbReference type="Gene3D" id="3.30.200.20">
    <property type="entry name" value="Phosphorylase Kinase, domain 1"/>
    <property type="match status" value="1"/>
</dbReference>
<dbReference type="SUPFAM" id="SSF56112">
    <property type="entry name" value="Protein kinase-like (PK-like)"/>
    <property type="match status" value="1"/>
</dbReference>
<dbReference type="PROSITE" id="PS00107">
    <property type="entry name" value="PROTEIN_KINASE_ATP"/>
    <property type="match status" value="1"/>
</dbReference>
<dbReference type="PROSITE" id="PS00108">
    <property type="entry name" value="PROTEIN_KINASE_ST"/>
    <property type="match status" value="1"/>
</dbReference>
<dbReference type="PANTHER" id="PTHR47634:SF9">
    <property type="entry name" value="PROTEIN KINASE DOMAIN-CONTAINING PROTEIN-RELATED"/>
    <property type="match status" value="1"/>
</dbReference>
<dbReference type="GO" id="GO:0005737">
    <property type="term" value="C:cytoplasm"/>
    <property type="evidence" value="ECO:0007669"/>
    <property type="project" value="TreeGrafter"/>
</dbReference>
<evidence type="ECO:0000256" key="7">
    <source>
        <dbReference type="ARBA" id="ARBA00047899"/>
    </source>
</evidence>
<keyword evidence="4 9" id="KW-0547">Nucleotide-binding</keyword>
<comment type="similarity">
    <text evidence="10">Belongs to the protein kinase superfamily.</text>
</comment>
<gene>
    <name evidence="13" type="ORF">OSB1V03_LOCUS19536</name>
</gene>
<dbReference type="InterPro" id="IPR011009">
    <property type="entry name" value="Kinase-like_dom_sf"/>
</dbReference>
<dbReference type="FunFam" id="1.10.510.10:FF:000275">
    <property type="entry name" value="SRSF protein kinase 2 isoform X3"/>
    <property type="match status" value="1"/>
</dbReference>
<dbReference type="GO" id="GO:0050684">
    <property type="term" value="P:regulation of mRNA processing"/>
    <property type="evidence" value="ECO:0007669"/>
    <property type="project" value="TreeGrafter"/>
</dbReference>
<accession>A0A7R9LKE5</accession>
<evidence type="ECO:0000256" key="6">
    <source>
        <dbReference type="ARBA" id="ARBA00022840"/>
    </source>
</evidence>
<evidence type="ECO:0000256" key="4">
    <source>
        <dbReference type="ARBA" id="ARBA00022741"/>
    </source>
</evidence>
<feature type="region of interest" description="Disordered" evidence="11">
    <location>
        <begin position="1"/>
        <end position="46"/>
    </location>
</feature>
<feature type="binding site" evidence="9">
    <location>
        <position position="95"/>
    </location>
    <ligand>
        <name>ATP</name>
        <dbReference type="ChEBI" id="CHEBI:30616"/>
    </ligand>
</feature>
<comment type="catalytic activity">
    <reaction evidence="7">
        <text>L-threonyl-[protein] + ATP = O-phospho-L-threonyl-[protein] + ADP + H(+)</text>
        <dbReference type="Rhea" id="RHEA:46608"/>
        <dbReference type="Rhea" id="RHEA-COMP:11060"/>
        <dbReference type="Rhea" id="RHEA-COMP:11605"/>
        <dbReference type="ChEBI" id="CHEBI:15378"/>
        <dbReference type="ChEBI" id="CHEBI:30013"/>
        <dbReference type="ChEBI" id="CHEBI:30616"/>
        <dbReference type="ChEBI" id="CHEBI:61977"/>
        <dbReference type="ChEBI" id="CHEBI:456216"/>
        <dbReference type="EC" id="2.7.11.1"/>
    </reaction>
</comment>
<dbReference type="GO" id="GO:0000245">
    <property type="term" value="P:spliceosomal complex assembly"/>
    <property type="evidence" value="ECO:0007669"/>
    <property type="project" value="TreeGrafter"/>
</dbReference>
<evidence type="ECO:0000256" key="1">
    <source>
        <dbReference type="ARBA" id="ARBA00012513"/>
    </source>
</evidence>
<dbReference type="SMART" id="SM00220">
    <property type="entry name" value="S_TKc"/>
    <property type="match status" value="1"/>
</dbReference>
<dbReference type="PROSITE" id="PS50011">
    <property type="entry name" value="PROTEIN_KINASE_DOM"/>
    <property type="match status" value="1"/>
</dbReference>
<dbReference type="EMBL" id="CAJPIZ010028975">
    <property type="protein sequence ID" value="CAG2119588.1"/>
    <property type="molecule type" value="Genomic_DNA"/>
</dbReference>
<feature type="non-terminal residue" evidence="13">
    <location>
        <position position="222"/>
    </location>
</feature>
<feature type="compositionally biased region" description="Acidic residues" evidence="11">
    <location>
        <begin position="26"/>
        <end position="46"/>
    </location>
</feature>
<dbReference type="Proteomes" id="UP000759131">
    <property type="component" value="Unassembled WGS sequence"/>
</dbReference>
<dbReference type="InterPro" id="IPR051334">
    <property type="entry name" value="SRPK"/>
</dbReference>
<evidence type="ECO:0000313" key="13">
    <source>
        <dbReference type="EMBL" id="CAD7643320.1"/>
    </source>
</evidence>
<dbReference type="EC" id="2.7.11.1" evidence="1"/>
<keyword evidence="3" id="KW-0808">Transferase</keyword>
<keyword evidence="14" id="KW-1185">Reference proteome</keyword>
<evidence type="ECO:0000256" key="8">
    <source>
        <dbReference type="ARBA" id="ARBA00048679"/>
    </source>
</evidence>
<evidence type="ECO:0000256" key="2">
    <source>
        <dbReference type="ARBA" id="ARBA00022527"/>
    </source>
</evidence>
<dbReference type="Pfam" id="PF00069">
    <property type="entry name" value="Pkinase"/>
    <property type="match status" value="1"/>
</dbReference>
<dbReference type="InterPro" id="IPR000719">
    <property type="entry name" value="Prot_kinase_dom"/>
</dbReference>
<dbReference type="AlphaFoldDB" id="A0A7R9LKE5"/>
<keyword evidence="5" id="KW-0418">Kinase</keyword>
<evidence type="ECO:0000256" key="3">
    <source>
        <dbReference type="ARBA" id="ARBA00022679"/>
    </source>
</evidence>
<evidence type="ECO:0000256" key="10">
    <source>
        <dbReference type="RuleBase" id="RU000304"/>
    </source>
</evidence>
<evidence type="ECO:0000259" key="12">
    <source>
        <dbReference type="PROSITE" id="PS50011"/>
    </source>
</evidence>
<evidence type="ECO:0000256" key="9">
    <source>
        <dbReference type="PROSITE-ProRule" id="PRU10141"/>
    </source>
</evidence>
<protein>
    <recommendedName>
        <fullName evidence="1">non-specific serine/threonine protein kinase</fullName>
        <ecNumber evidence="1">2.7.11.1</ecNumber>
    </recommendedName>
</protein>
<keyword evidence="2 10" id="KW-0723">Serine/threonine-protein kinase</keyword>
<dbReference type="GO" id="GO:0005524">
    <property type="term" value="F:ATP binding"/>
    <property type="evidence" value="ECO:0007669"/>
    <property type="project" value="UniProtKB-UniRule"/>
</dbReference>
<dbReference type="InterPro" id="IPR008271">
    <property type="entry name" value="Ser/Thr_kinase_AS"/>
</dbReference>
<dbReference type="GO" id="GO:0004674">
    <property type="term" value="F:protein serine/threonine kinase activity"/>
    <property type="evidence" value="ECO:0007669"/>
    <property type="project" value="UniProtKB-KW"/>
</dbReference>
<dbReference type="GO" id="GO:0005634">
    <property type="term" value="C:nucleus"/>
    <property type="evidence" value="ECO:0007669"/>
    <property type="project" value="TreeGrafter"/>
</dbReference>
<dbReference type="InterPro" id="IPR017441">
    <property type="entry name" value="Protein_kinase_ATP_BS"/>
</dbReference>
<evidence type="ECO:0000256" key="5">
    <source>
        <dbReference type="ARBA" id="ARBA00022777"/>
    </source>
</evidence>
<name>A0A7R9LKE5_9ACAR</name>
<feature type="compositionally biased region" description="Basic residues" evidence="11">
    <location>
        <begin position="12"/>
        <end position="22"/>
    </location>
</feature>
<dbReference type="OrthoDB" id="2649at2759"/>
<organism evidence="13">
    <name type="scientific">Medioppia subpectinata</name>
    <dbReference type="NCBI Taxonomy" id="1979941"/>
    <lineage>
        <taxon>Eukaryota</taxon>
        <taxon>Metazoa</taxon>
        <taxon>Ecdysozoa</taxon>
        <taxon>Arthropoda</taxon>
        <taxon>Chelicerata</taxon>
        <taxon>Arachnida</taxon>
        <taxon>Acari</taxon>
        <taxon>Acariformes</taxon>
        <taxon>Sarcoptiformes</taxon>
        <taxon>Oribatida</taxon>
        <taxon>Brachypylina</taxon>
        <taxon>Oppioidea</taxon>
        <taxon>Oppiidae</taxon>
        <taxon>Medioppia</taxon>
    </lineage>
</organism>
<sequence>MSVNTNETLIMKSHRKDNKRHSLNACEEEDDEELIGSDDDEQEDPNDYVKGGYHPVKIGDVFNNRYCVARKLGWGHFSTVWLSWDLTDRRFVALKCVKSASHYTETAVDEIKLLKSVRESDSEDPYGHRVVRLLDDFKLSGVNGNHVCMVFEVLGCNLLKLIIRSNYDGIPLINVKRIIKQVLQGLEYLHTKCKIIHTDIKPENILLTVDESYVRRLANEAY</sequence>
<comment type="catalytic activity">
    <reaction evidence="8">
        <text>L-seryl-[protein] + ATP = O-phospho-L-seryl-[protein] + ADP + H(+)</text>
        <dbReference type="Rhea" id="RHEA:17989"/>
        <dbReference type="Rhea" id="RHEA-COMP:9863"/>
        <dbReference type="Rhea" id="RHEA-COMP:11604"/>
        <dbReference type="ChEBI" id="CHEBI:15378"/>
        <dbReference type="ChEBI" id="CHEBI:29999"/>
        <dbReference type="ChEBI" id="CHEBI:30616"/>
        <dbReference type="ChEBI" id="CHEBI:83421"/>
        <dbReference type="ChEBI" id="CHEBI:456216"/>
        <dbReference type="EC" id="2.7.11.1"/>
    </reaction>
</comment>
<dbReference type="Gene3D" id="1.10.510.10">
    <property type="entry name" value="Transferase(Phosphotransferase) domain 1"/>
    <property type="match status" value="1"/>
</dbReference>
<dbReference type="EMBL" id="OC883550">
    <property type="protein sequence ID" value="CAD7643320.1"/>
    <property type="molecule type" value="Genomic_DNA"/>
</dbReference>
<feature type="domain" description="Protein kinase" evidence="12">
    <location>
        <begin position="66"/>
        <end position="222"/>
    </location>
</feature>
<keyword evidence="6 9" id="KW-0067">ATP-binding</keyword>
<proteinExistence type="inferred from homology"/>